<dbReference type="EMBL" id="ML993614">
    <property type="protein sequence ID" value="KAF2162271.1"/>
    <property type="molecule type" value="Genomic_DNA"/>
</dbReference>
<evidence type="ECO:0000313" key="2">
    <source>
        <dbReference type="EMBL" id="KAF2162271.1"/>
    </source>
</evidence>
<name>A0A6A6C5E9_ZASCE</name>
<evidence type="ECO:0000313" key="3">
    <source>
        <dbReference type="Proteomes" id="UP000799537"/>
    </source>
</evidence>
<gene>
    <name evidence="2" type="ORF">M409DRAFT_58380</name>
</gene>
<sequence length="224" mass="23341">MPSNPSNGGRGSRRAPSSESCGSLQRGLYSQNLPASGTSNYGSISTANATNGGSAGRPDYGQQPPQGMAGGGPAGYYANGGYQPPAGMNGNPQNVSPPYNDPNVFSFAGYGPTLGREAEMGDLSTLVAPRPPVRVPTQQQQQQFNPPASASGYPPAAGSHYPQQNPAAAINGQPAVNGSTSQSGNTHANYIAQPPRQPHPAQPRRPEDYRRQQPPSTHGRRSRH</sequence>
<feature type="region of interest" description="Disordered" evidence="1">
    <location>
        <begin position="1"/>
        <end position="224"/>
    </location>
</feature>
<dbReference type="AlphaFoldDB" id="A0A6A6C5E9"/>
<feature type="compositionally biased region" description="Polar residues" evidence="1">
    <location>
        <begin position="174"/>
        <end position="188"/>
    </location>
</feature>
<keyword evidence="3" id="KW-1185">Reference proteome</keyword>
<accession>A0A6A6C5E9</accession>
<dbReference type="RefSeq" id="XP_033663160.1">
    <property type="nucleotide sequence ID" value="XM_033813896.1"/>
</dbReference>
<dbReference type="Proteomes" id="UP000799537">
    <property type="component" value="Unassembled WGS sequence"/>
</dbReference>
<protein>
    <submittedName>
        <fullName evidence="2">Uncharacterized protein</fullName>
    </submittedName>
</protein>
<proteinExistence type="predicted"/>
<dbReference type="GeneID" id="54567168"/>
<reference evidence="2" key="1">
    <citation type="journal article" date="2020" name="Stud. Mycol.">
        <title>101 Dothideomycetes genomes: a test case for predicting lifestyles and emergence of pathogens.</title>
        <authorList>
            <person name="Haridas S."/>
            <person name="Albert R."/>
            <person name="Binder M."/>
            <person name="Bloem J."/>
            <person name="Labutti K."/>
            <person name="Salamov A."/>
            <person name="Andreopoulos B."/>
            <person name="Baker S."/>
            <person name="Barry K."/>
            <person name="Bills G."/>
            <person name="Bluhm B."/>
            <person name="Cannon C."/>
            <person name="Castanera R."/>
            <person name="Culley D."/>
            <person name="Daum C."/>
            <person name="Ezra D."/>
            <person name="Gonzalez J."/>
            <person name="Henrissat B."/>
            <person name="Kuo A."/>
            <person name="Liang C."/>
            <person name="Lipzen A."/>
            <person name="Lutzoni F."/>
            <person name="Magnuson J."/>
            <person name="Mondo S."/>
            <person name="Nolan M."/>
            <person name="Ohm R."/>
            <person name="Pangilinan J."/>
            <person name="Park H.-J."/>
            <person name="Ramirez L."/>
            <person name="Alfaro M."/>
            <person name="Sun H."/>
            <person name="Tritt A."/>
            <person name="Yoshinaga Y."/>
            <person name="Zwiers L.-H."/>
            <person name="Turgeon B."/>
            <person name="Goodwin S."/>
            <person name="Spatafora J."/>
            <person name="Crous P."/>
            <person name="Grigoriev I."/>
        </authorList>
    </citation>
    <scope>NUCLEOTIDE SEQUENCE</scope>
    <source>
        <strain evidence="2">ATCC 36951</strain>
    </source>
</reference>
<evidence type="ECO:0000256" key="1">
    <source>
        <dbReference type="SAM" id="MobiDB-lite"/>
    </source>
</evidence>
<feature type="compositionally biased region" description="Low complexity" evidence="1">
    <location>
        <begin position="75"/>
        <end position="87"/>
    </location>
</feature>
<feature type="compositionally biased region" description="Polar residues" evidence="1">
    <location>
        <begin position="15"/>
        <end position="52"/>
    </location>
</feature>
<organism evidence="2 3">
    <name type="scientific">Zasmidium cellare ATCC 36951</name>
    <dbReference type="NCBI Taxonomy" id="1080233"/>
    <lineage>
        <taxon>Eukaryota</taxon>
        <taxon>Fungi</taxon>
        <taxon>Dikarya</taxon>
        <taxon>Ascomycota</taxon>
        <taxon>Pezizomycotina</taxon>
        <taxon>Dothideomycetes</taxon>
        <taxon>Dothideomycetidae</taxon>
        <taxon>Mycosphaerellales</taxon>
        <taxon>Mycosphaerellaceae</taxon>
        <taxon>Zasmidium</taxon>
    </lineage>
</organism>
<feature type="compositionally biased region" description="Low complexity" evidence="1">
    <location>
        <begin position="135"/>
        <end position="159"/>
    </location>
</feature>